<dbReference type="InterPro" id="IPR016035">
    <property type="entry name" value="Acyl_Trfase/lysoPLipase"/>
</dbReference>
<name>A0ABD2QMI0_9PLAT</name>
<evidence type="ECO:0000259" key="1">
    <source>
        <dbReference type="SMART" id="SM00827"/>
    </source>
</evidence>
<dbReference type="EMBL" id="JBJKFK010000034">
    <property type="protein sequence ID" value="KAL3320718.1"/>
    <property type="molecule type" value="Genomic_DNA"/>
</dbReference>
<proteinExistence type="predicted"/>
<dbReference type="Proteomes" id="UP001626550">
    <property type="component" value="Unassembled WGS sequence"/>
</dbReference>
<evidence type="ECO:0000313" key="2">
    <source>
        <dbReference type="EMBL" id="KAL3320718.1"/>
    </source>
</evidence>
<organism evidence="2 3">
    <name type="scientific">Cichlidogyrus casuarinus</name>
    <dbReference type="NCBI Taxonomy" id="1844966"/>
    <lineage>
        <taxon>Eukaryota</taxon>
        <taxon>Metazoa</taxon>
        <taxon>Spiralia</taxon>
        <taxon>Lophotrochozoa</taxon>
        <taxon>Platyhelminthes</taxon>
        <taxon>Monogenea</taxon>
        <taxon>Monopisthocotylea</taxon>
        <taxon>Dactylogyridea</taxon>
        <taxon>Ancyrocephalidae</taxon>
        <taxon>Cichlidogyrus</taxon>
    </lineage>
</organism>
<dbReference type="PANTHER" id="PTHR47170:SF2">
    <property type="entry name" value="MALONYL-COA:ACP TRANSACYLASE (MAT) DOMAIN-CONTAINING PROTEIN"/>
    <property type="match status" value="1"/>
</dbReference>
<dbReference type="Gene3D" id="3.30.70.250">
    <property type="entry name" value="Malonyl-CoA ACP transacylase, ACP-binding"/>
    <property type="match status" value="1"/>
</dbReference>
<feature type="domain" description="Malonyl-CoA:ACP transacylase (MAT)" evidence="1">
    <location>
        <begin position="1"/>
        <end position="292"/>
    </location>
</feature>
<dbReference type="InterPro" id="IPR001227">
    <property type="entry name" value="Ac_transferase_dom_sf"/>
</dbReference>
<dbReference type="SUPFAM" id="SSF55048">
    <property type="entry name" value="Probable ACP-binding domain of malonyl-CoA ACP transacylase"/>
    <property type="match status" value="1"/>
</dbReference>
<dbReference type="InterPro" id="IPR014043">
    <property type="entry name" value="Acyl_transferase_dom"/>
</dbReference>
<dbReference type="Pfam" id="PF00698">
    <property type="entry name" value="Acyl_transf_1"/>
    <property type="match status" value="1"/>
</dbReference>
<dbReference type="InterPro" id="IPR016036">
    <property type="entry name" value="Malonyl_transacylase_ACP-bd"/>
</dbReference>
<protein>
    <recommendedName>
        <fullName evidence="1">Malonyl-CoA:ACP transacylase (MAT) domain-containing protein</fullName>
    </recommendedName>
</protein>
<gene>
    <name evidence="2" type="ORF">Ciccas_000587</name>
</gene>
<dbReference type="InterPro" id="IPR052760">
    <property type="entry name" value="Mitochondrial_malonyltrans"/>
</dbReference>
<sequence length="301" mass="32888">MAKNLLEYPGVKDLYERASEILKTDILRVCLEGPADKLTKTIFTQPALVVTSLAAVLKLKSQNTKMVENCVATAGFSVGEMAALVFAGALTFEQGVQMTKIRAESMQKCCDKYRGSMLSVSLGHESELRSAINAAKLYCVEKCNISKPVLKIACHLHAECKVVAGHAQAVKYLEDNASAFGIKKTSPVPVSGAFHTPLMHQASISLKEKLTGIAESIKSPQIPVVSNVSAEPYRNRESIPQFLSDQVVKTVKWEQTMHALFSRPNGEPFPKVYEVGPGKQLGSILRIVSRPAFKNYNHISP</sequence>
<evidence type="ECO:0000313" key="3">
    <source>
        <dbReference type="Proteomes" id="UP001626550"/>
    </source>
</evidence>
<dbReference type="Gene3D" id="3.40.366.10">
    <property type="entry name" value="Malonyl-Coenzyme A Acyl Carrier Protein, domain 2"/>
    <property type="match status" value="1"/>
</dbReference>
<dbReference type="PANTHER" id="PTHR47170">
    <property type="entry name" value="MALONYL-COA ACP TRANSACYLASE, ACP-BINDING"/>
    <property type="match status" value="1"/>
</dbReference>
<dbReference type="AlphaFoldDB" id="A0ABD2QMI0"/>
<dbReference type="SMART" id="SM00827">
    <property type="entry name" value="PKS_AT"/>
    <property type="match status" value="1"/>
</dbReference>
<accession>A0ABD2QMI0</accession>
<dbReference type="SUPFAM" id="SSF52151">
    <property type="entry name" value="FabD/lysophospholipase-like"/>
    <property type="match status" value="1"/>
</dbReference>
<reference evidence="2 3" key="1">
    <citation type="submission" date="2024-11" db="EMBL/GenBank/DDBJ databases">
        <title>Adaptive evolution of stress response genes in parasites aligns with host niche diversity.</title>
        <authorList>
            <person name="Hahn C."/>
            <person name="Resl P."/>
        </authorList>
    </citation>
    <scope>NUCLEOTIDE SEQUENCE [LARGE SCALE GENOMIC DNA]</scope>
    <source>
        <strain evidence="2">EGGRZ-B1_66</strain>
        <tissue evidence="2">Body</tissue>
    </source>
</reference>
<keyword evidence="3" id="KW-1185">Reference proteome</keyword>
<comment type="caution">
    <text evidence="2">The sequence shown here is derived from an EMBL/GenBank/DDBJ whole genome shotgun (WGS) entry which is preliminary data.</text>
</comment>